<dbReference type="EMBL" id="KX078569">
    <property type="protein sequence ID" value="ANM46466.1"/>
    <property type="molecule type" value="Genomic_DNA"/>
</dbReference>
<accession>A0A192YC77</accession>
<name>A0A192YC77_9CAUD</name>
<dbReference type="KEGG" id="vg:29059276"/>
<sequence>MLKVNDFVKADLVKIATQFYVLADLLQRKQTDTFRVLKIDDGGYKSGFLGVTEISINGILYNIKDVDENDWYWAFFTVDQFIETDCFTIVGNEEPSFQCETILDISPTTAMCLRAPERSNGDVFKHLIEEVGEYTKTLYRPLECDESSVSECADVINTLIDTLWLDYRSKDYFKDVNDTDLMCVMMSELNECIAVKSAKWAKTVGVK</sequence>
<evidence type="ECO:0000313" key="2">
    <source>
        <dbReference type="Proteomes" id="UP000203816"/>
    </source>
</evidence>
<dbReference type="GeneID" id="29059276"/>
<dbReference type="RefSeq" id="YP_009279866.1">
    <property type="nucleotide sequence ID" value="NC_031020.1"/>
</dbReference>
<protein>
    <submittedName>
        <fullName evidence="1">Uncharacterized protein</fullName>
    </submittedName>
</protein>
<proteinExistence type="predicted"/>
<gene>
    <name evidence="1" type="ORF">MP1_gp0009</name>
</gene>
<keyword evidence="2" id="KW-1185">Reference proteome</keyword>
<dbReference type="Proteomes" id="UP000203816">
    <property type="component" value="Segment"/>
</dbReference>
<evidence type="ECO:0000313" key="1">
    <source>
        <dbReference type="EMBL" id="ANM46466.1"/>
    </source>
</evidence>
<reference evidence="1 2" key="1">
    <citation type="submission" date="2016-04" db="EMBL/GenBank/DDBJ databases">
        <title>Comparative genomics of Morganella phages MP1 and MP2 define new clades among the T4 and T7-like Viruses.</title>
        <authorList>
            <person name="Pinto G."/>
            <person name="Oliveira A."/>
            <person name="Malgorzata L."/>
            <person name="Kropinski A."/>
            <person name="Azeredo J."/>
        </authorList>
    </citation>
    <scope>NUCLEOTIDE SEQUENCE [LARGE SCALE GENOMIC DNA]</scope>
</reference>
<organism evidence="1 2">
    <name type="scientific">Morganella phage vB_MmoM_MP1</name>
    <dbReference type="NCBI Taxonomy" id="1852628"/>
    <lineage>
        <taxon>Viruses</taxon>
        <taxon>Duplodnaviria</taxon>
        <taxon>Heunggongvirae</taxon>
        <taxon>Uroviricota</taxon>
        <taxon>Caudoviricetes</taxon>
        <taxon>Pantevenvirales</taxon>
        <taxon>Straboviridae</taxon>
        <taxon>Gualtarvirus</taxon>
        <taxon>Gualtarvirus mp1</taxon>
    </lineage>
</organism>
<dbReference type="OrthoDB" id="19090at10239"/>